<dbReference type="Gene3D" id="3.40.1190.10">
    <property type="entry name" value="Mur-like, catalytic domain"/>
    <property type="match status" value="1"/>
</dbReference>
<reference evidence="7 8" key="1">
    <citation type="submission" date="2019-02" db="EMBL/GenBank/DDBJ databases">
        <title>Genome sequencing of the rare red list fungi Bondarzewia mesenterica.</title>
        <authorList>
            <person name="Buettner E."/>
            <person name="Kellner H."/>
        </authorList>
    </citation>
    <scope>NUCLEOTIDE SEQUENCE [LARGE SCALE GENOMIC DNA]</scope>
    <source>
        <strain evidence="7 8">DSM 108281</strain>
    </source>
</reference>
<accession>A0A4S4M1Z8</accession>
<keyword evidence="8" id="KW-1185">Reference proteome</keyword>
<dbReference type="UniPathway" id="UPA00850"/>
<evidence type="ECO:0000256" key="4">
    <source>
        <dbReference type="ARBA" id="ARBA00022741"/>
    </source>
</evidence>
<evidence type="ECO:0000313" key="8">
    <source>
        <dbReference type="Proteomes" id="UP000310158"/>
    </source>
</evidence>
<dbReference type="InterPro" id="IPR036565">
    <property type="entry name" value="Mur-like_cat_sf"/>
</dbReference>
<evidence type="ECO:0000256" key="3">
    <source>
        <dbReference type="ARBA" id="ARBA00022723"/>
    </source>
</evidence>
<dbReference type="PANTHER" id="PTHR11136:SF0">
    <property type="entry name" value="DIHYDROFOLATE SYNTHETASE-RELATED"/>
    <property type="match status" value="1"/>
</dbReference>
<keyword evidence="5" id="KW-0067">ATP-binding</keyword>
<keyword evidence="4" id="KW-0547">Nucleotide-binding</keyword>
<protein>
    <submittedName>
        <fullName evidence="7">Uncharacterized protein</fullName>
    </submittedName>
</protein>
<dbReference type="PANTHER" id="PTHR11136">
    <property type="entry name" value="FOLYLPOLYGLUTAMATE SYNTHASE-RELATED"/>
    <property type="match status" value="1"/>
</dbReference>
<comment type="caution">
    <text evidence="7">The sequence shown here is derived from an EMBL/GenBank/DDBJ whole genome shotgun (WGS) entry which is preliminary data.</text>
</comment>
<evidence type="ECO:0000256" key="2">
    <source>
        <dbReference type="ARBA" id="ARBA00022598"/>
    </source>
</evidence>
<dbReference type="GO" id="GO:0004326">
    <property type="term" value="F:tetrahydrofolylpolyglutamate synthase activity"/>
    <property type="evidence" value="ECO:0007669"/>
    <property type="project" value="InterPro"/>
</dbReference>
<dbReference type="AlphaFoldDB" id="A0A4S4M1Z8"/>
<dbReference type="PROSITE" id="PS01012">
    <property type="entry name" value="FOLYLPOLYGLU_SYNT_2"/>
    <property type="match status" value="1"/>
</dbReference>
<dbReference type="PROSITE" id="PS01011">
    <property type="entry name" value="FOLYLPOLYGLU_SYNT_1"/>
    <property type="match status" value="1"/>
</dbReference>
<dbReference type="NCBIfam" id="TIGR01499">
    <property type="entry name" value="folC"/>
    <property type="match status" value="1"/>
</dbReference>
<dbReference type="GO" id="GO:0005524">
    <property type="term" value="F:ATP binding"/>
    <property type="evidence" value="ECO:0007669"/>
    <property type="project" value="UniProtKB-KW"/>
</dbReference>
<name>A0A4S4M1Z8_9AGAM</name>
<organism evidence="7 8">
    <name type="scientific">Bondarzewia mesenterica</name>
    <dbReference type="NCBI Taxonomy" id="1095465"/>
    <lineage>
        <taxon>Eukaryota</taxon>
        <taxon>Fungi</taxon>
        <taxon>Dikarya</taxon>
        <taxon>Basidiomycota</taxon>
        <taxon>Agaricomycotina</taxon>
        <taxon>Agaricomycetes</taxon>
        <taxon>Russulales</taxon>
        <taxon>Bondarzewiaceae</taxon>
        <taxon>Bondarzewia</taxon>
    </lineage>
</organism>
<dbReference type="GO" id="GO:0005739">
    <property type="term" value="C:mitochondrion"/>
    <property type="evidence" value="ECO:0007669"/>
    <property type="project" value="TreeGrafter"/>
</dbReference>
<keyword evidence="6" id="KW-0460">Magnesium</keyword>
<comment type="similarity">
    <text evidence="1">Belongs to the folylpolyglutamate synthase family.</text>
</comment>
<dbReference type="GO" id="GO:0046872">
    <property type="term" value="F:metal ion binding"/>
    <property type="evidence" value="ECO:0007669"/>
    <property type="project" value="UniProtKB-KW"/>
</dbReference>
<gene>
    <name evidence="7" type="ORF">EW146_g2014</name>
</gene>
<dbReference type="SUPFAM" id="SSF53244">
    <property type="entry name" value="MurD-like peptide ligases, peptide-binding domain"/>
    <property type="match status" value="1"/>
</dbReference>
<keyword evidence="2" id="KW-0436">Ligase</keyword>
<evidence type="ECO:0000313" key="7">
    <source>
        <dbReference type="EMBL" id="THH19096.1"/>
    </source>
</evidence>
<dbReference type="SUPFAM" id="SSF53623">
    <property type="entry name" value="MurD-like peptide ligases, catalytic domain"/>
    <property type="match status" value="1"/>
</dbReference>
<dbReference type="Gene3D" id="3.90.190.20">
    <property type="entry name" value="Mur ligase, C-terminal domain"/>
    <property type="match status" value="1"/>
</dbReference>
<dbReference type="EMBL" id="SGPL01000055">
    <property type="protein sequence ID" value="THH19096.1"/>
    <property type="molecule type" value="Genomic_DNA"/>
</dbReference>
<sequence>MSIDLSLDRIRALLANVRYTRPTIHIAGTNGKGSVSSLVSSILLAASLSVGRFNSPHLISVLDSIALNGQPISAATYASARETVETLNTVHQIGASNFELLTCTALLVFERAEVDLVVLEVGMGGRLDATNVIPDECVLVSALTAVDFDHQAFLGTTVGEIAREKASIARRGRAFVLGPQKYAEVGQVVRQLVEDIGGDLIVATPARKWEQATSVLLPEQDRGFRRPPPQSVEVSLSCFEKPILAKLPLYGDHQLDNLGTASKIVDALITHPYCAYRLYLRSRIIPDVLSSGIEKTVWPGRLSFHDVPLHILSRVGSQKSGSQDLSNQGMTVLADGAHNPSSSSTLAAYISHLLGGLIGTRTIHLTYILALSHSPPKMPIQTLSPLFSLPLPPNTQVRFSVAVLGFTPVEGMPWVQPVPPFDLARVVHDLAPGADIWQPKNDQESIESQLRQALKWAGEKQSGGGDPSLVVLAGSLYLVADFYRLLQDADE</sequence>
<dbReference type="GO" id="GO:0005829">
    <property type="term" value="C:cytosol"/>
    <property type="evidence" value="ECO:0007669"/>
    <property type="project" value="TreeGrafter"/>
</dbReference>
<evidence type="ECO:0000256" key="6">
    <source>
        <dbReference type="ARBA" id="ARBA00022842"/>
    </source>
</evidence>
<evidence type="ECO:0000256" key="5">
    <source>
        <dbReference type="ARBA" id="ARBA00022840"/>
    </source>
</evidence>
<dbReference type="InterPro" id="IPR036615">
    <property type="entry name" value="Mur_ligase_C_dom_sf"/>
</dbReference>
<dbReference type="InterPro" id="IPR001645">
    <property type="entry name" value="Folylpolyglutamate_synth"/>
</dbReference>
<evidence type="ECO:0000256" key="1">
    <source>
        <dbReference type="ARBA" id="ARBA00008276"/>
    </source>
</evidence>
<dbReference type="OrthoDB" id="5212574at2759"/>
<dbReference type="Proteomes" id="UP000310158">
    <property type="component" value="Unassembled WGS sequence"/>
</dbReference>
<dbReference type="InterPro" id="IPR018109">
    <property type="entry name" value="Folylpolyglutamate_synth_CS"/>
</dbReference>
<proteinExistence type="inferred from homology"/>
<keyword evidence="3" id="KW-0479">Metal-binding</keyword>
<dbReference type="GO" id="GO:0008841">
    <property type="term" value="F:dihydrofolate synthase activity"/>
    <property type="evidence" value="ECO:0007669"/>
    <property type="project" value="TreeGrafter"/>
</dbReference>